<name>A0A433Q3X3_9FUNG</name>
<comment type="caution">
    <text evidence="2">The sequence shown here is derived from an EMBL/GenBank/DDBJ whole genome shotgun (WGS) entry which is preliminary data.</text>
</comment>
<accession>A0A433Q3X3</accession>
<proteinExistence type="predicted"/>
<dbReference type="Proteomes" id="UP000274822">
    <property type="component" value="Unassembled WGS sequence"/>
</dbReference>
<reference evidence="2 3" key="1">
    <citation type="journal article" date="2018" name="New Phytol.">
        <title>Phylogenomics of Endogonaceae and evolution of mycorrhizas within Mucoromycota.</title>
        <authorList>
            <person name="Chang Y."/>
            <person name="Desiro A."/>
            <person name="Na H."/>
            <person name="Sandor L."/>
            <person name="Lipzen A."/>
            <person name="Clum A."/>
            <person name="Barry K."/>
            <person name="Grigoriev I.V."/>
            <person name="Martin F.M."/>
            <person name="Stajich J.E."/>
            <person name="Smith M.E."/>
            <person name="Bonito G."/>
            <person name="Spatafora J.W."/>
        </authorList>
    </citation>
    <scope>NUCLEOTIDE SEQUENCE [LARGE SCALE GENOMIC DNA]</scope>
    <source>
        <strain evidence="2 3">AD002</strain>
    </source>
</reference>
<feature type="region of interest" description="Disordered" evidence="1">
    <location>
        <begin position="90"/>
        <end position="121"/>
    </location>
</feature>
<sequence>MGHTLLRAKLALERLVRIVELSEQIGADGKEIAPSELLDLAHGAEGRTHDDGFVTVLLVVVVDLGDGMDTGVLVLIVVLAGGLLVPVKDTADEGRDQGDTSLSASDGLKSARKMPETEREQQRQVAVNVVLGLKNVRSLDTLPGRGDLDQDAVLVNAGLLVELDDTECLGNGALGIEGEAGINLGRDATGNDLEDLNTEVY</sequence>
<dbReference type="EMBL" id="RBNJ01015860">
    <property type="protein sequence ID" value="RUS24477.1"/>
    <property type="molecule type" value="Genomic_DNA"/>
</dbReference>
<protein>
    <submittedName>
        <fullName evidence="2">Uncharacterized protein</fullName>
    </submittedName>
</protein>
<dbReference type="AlphaFoldDB" id="A0A433Q3X3"/>
<evidence type="ECO:0000256" key="1">
    <source>
        <dbReference type="SAM" id="MobiDB-lite"/>
    </source>
</evidence>
<organism evidence="2 3">
    <name type="scientific">Jimgerdemannia flammicorona</name>
    <dbReference type="NCBI Taxonomy" id="994334"/>
    <lineage>
        <taxon>Eukaryota</taxon>
        <taxon>Fungi</taxon>
        <taxon>Fungi incertae sedis</taxon>
        <taxon>Mucoromycota</taxon>
        <taxon>Mucoromycotina</taxon>
        <taxon>Endogonomycetes</taxon>
        <taxon>Endogonales</taxon>
        <taxon>Endogonaceae</taxon>
        <taxon>Jimgerdemannia</taxon>
    </lineage>
</organism>
<evidence type="ECO:0000313" key="3">
    <source>
        <dbReference type="Proteomes" id="UP000274822"/>
    </source>
</evidence>
<keyword evidence="3" id="KW-1185">Reference proteome</keyword>
<gene>
    <name evidence="2" type="ORF">BC938DRAFT_473523</name>
</gene>
<evidence type="ECO:0000313" key="2">
    <source>
        <dbReference type="EMBL" id="RUS24477.1"/>
    </source>
</evidence>